<dbReference type="InterPro" id="IPR001841">
    <property type="entry name" value="Znf_RING"/>
</dbReference>
<keyword evidence="3" id="KW-0862">Zinc</keyword>
<feature type="domain" description="RING-type" evidence="6">
    <location>
        <begin position="83"/>
        <end position="132"/>
    </location>
</feature>
<dbReference type="PROSITE" id="PS00518">
    <property type="entry name" value="ZF_RING_1"/>
    <property type="match status" value="1"/>
</dbReference>
<evidence type="ECO:0000313" key="7">
    <source>
        <dbReference type="EMBL" id="KAK0397447.1"/>
    </source>
</evidence>
<name>A0AA39H1E5_9BILA</name>
<sequence length="187" mass="20629">MQNSERDKDVKLVQATNHPEAQLPPKVESFIVRGTGSASDPITIIEDVTGQETLYPSKKRIRAQEEKEAQLGFSSKVAEILKCAICRGLLYKPVMTHPCAHRFCAGCLSLTIDHWSRSARPPGTLPPCPTCRSAMSTTIQDRTTAAVVDCLLDCFPSLIQPAHHRQLLDSCDHFSCPRQIFQNGASI</sequence>
<dbReference type="SUPFAM" id="SSF57850">
    <property type="entry name" value="RING/U-box"/>
    <property type="match status" value="1"/>
</dbReference>
<keyword evidence="2 4" id="KW-0863">Zinc-finger</keyword>
<dbReference type="Pfam" id="PF13923">
    <property type="entry name" value="zf-C3HC4_2"/>
    <property type="match status" value="1"/>
</dbReference>
<dbReference type="Gene3D" id="3.30.40.10">
    <property type="entry name" value="Zinc/RING finger domain, C3HC4 (zinc finger)"/>
    <property type="match status" value="1"/>
</dbReference>
<keyword evidence="1" id="KW-0479">Metal-binding</keyword>
<feature type="region of interest" description="Disordered" evidence="5">
    <location>
        <begin position="1"/>
        <end position="20"/>
    </location>
</feature>
<dbReference type="AlphaFoldDB" id="A0AA39H1E5"/>
<reference evidence="7" key="1">
    <citation type="submission" date="2023-06" db="EMBL/GenBank/DDBJ databases">
        <title>Genomic analysis of the entomopathogenic nematode Steinernema hermaphroditum.</title>
        <authorList>
            <person name="Schwarz E.M."/>
            <person name="Heppert J.K."/>
            <person name="Baniya A."/>
            <person name="Schwartz H.T."/>
            <person name="Tan C.-H."/>
            <person name="Antoshechkin I."/>
            <person name="Sternberg P.W."/>
            <person name="Goodrich-Blair H."/>
            <person name="Dillman A.R."/>
        </authorList>
    </citation>
    <scope>NUCLEOTIDE SEQUENCE</scope>
    <source>
        <strain evidence="7">PS9179</strain>
        <tissue evidence="7">Whole animal</tissue>
    </source>
</reference>
<evidence type="ECO:0000256" key="2">
    <source>
        <dbReference type="ARBA" id="ARBA00022771"/>
    </source>
</evidence>
<dbReference type="EMBL" id="JAUCMV010000005">
    <property type="protein sequence ID" value="KAK0397447.1"/>
    <property type="molecule type" value="Genomic_DNA"/>
</dbReference>
<gene>
    <name evidence="7" type="ORF">QR680_002131</name>
</gene>
<accession>A0AA39H1E5</accession>
<organism evidence="7 8">
    <name type="scientific">Steinernema hermaphroditum</name>
    <dbReference type="NCBI Taxonomy" id="289476"/>
    <lineage>
        <taxon>Eukaryota</taxon>
        <taxon>Metazoa</taxon>
        <taxon>Ecdysozoa</taxon>
        <taxon>Nematoda</taxon>
        <taxon>Chromadorea</taxon>
        <taxon>Rhabditida</taxon>
        <taxon>Tylenchina</taxon>
        <taxon>Panagrolaimomorpha</taxon>
        <taxon>Strongyloidoidea</taxon>
        <taxon>Steinernematidae</taxon>
        <taxon>Steinernema</taxon>
    </lineage>
</organism>
<evidence type="ECO:0000256" key="1">
    <source>
        <dbReference type="ARBA" id="ARBA00022723"/>
    </source>
</evidence>
<proteinExistence type="predicted"/>
<protein>
    <recommendedName>
        <fullName evidence="6">RING-type domain-containing protein</fullName>
    </recommendedName>
</protein>
<evidence type="ECO:0000256" key="5">
    <source>
        <dbReference type="SAM" id="MobiDB-lite"/>
    </source>
</evidence>
<dbReference type="SMART" id="SM00184">
    <property type="entry name" value="RING"/>
    <property type="match status" value="1"/>
</dbReference>
<dbReference type="InterPro" id="IPR013083">
    <property type="entry name" value="Znf_RING/FYVE/PHD"/>
</dbReference>
<evidence type="ECO:0000313" key="8">
    <source>
        <dbReference type="Proteomes" id="UP001175271"/>
    </source>
</evidence>
<dbReference type="GO" id="GO:0008270">
    <property type="term" value="F:zinc ion binding"/>
    <property type="evidence" value="ECO:0007669"/>
    <property type="project" value="UniProtKB-KW"/>
</dbReference>
<evidence type="ECO:0000259" key="6">
    <source>
        <dbReference type="PROSITE" id="PS50089"/>
    </source>
</evidence>
<evidence type="ECO:0000256" key="3">
    <source>
        <dbReference type="ARBA" id="ARBA00022833"/>
    </source>
</evidence>
<evidence type="ECO:0000256" key="4">
    <source>
        <dbReference type="PROSITE-ProRule" id="PRU00175"/>
    </source>
</evidence>
<dbReference type="PROSITE" id="PS50089">
    <property type="entry name" value="ZF_RING_2"/>
    <property type="match status" value="1"/>
</dbReference>
<dbReference type="Proteomes" id="UP001175271">
    <property type="component" value="Unassembled WGS sequence"/>
</dbReference>
<feature type="compositionally biased region" description="Basic and acidic residues" evidence="5">
    <location>
        <begin position="1"/>
        <end position="11"/>
    </location>
</feature>
<dbReference type="InterPro" id="IPR017907">
    <property type="entry name" value="Znf_RING_CS"/>
</dbReference>
<keyword evidence="8" id="KW-1185">Reference proteome</keyword>
<comment type="caution">
    <text evidence="7">The sequence shown here is derived from an EMBL/GenBank/DDBJ whole genome shotgun (WGS) entry which is preliminary data.</text>
</comment>